<dbReference type="AlphaFoldDB" id="A0A511YQ98"/>
<evidence type="ECO:0000313" key="2">
    <source>
        <dbReference type="Proteomes" id="UP000321863"/>
    </source>
</evidence>
<keyword evidence="2" id="KW-1185">Reference proteome</keyword>
<dbReference type="Proteomes" id="UP000321863">
    <property type="component" value="Unassembled WGS sequence"/>
</dbReference>
<gene>
    <name evidence="1" type="ORF">CHA01nite_31110</name>
</gene>
<dbReference type="EMBL" id="BJYJ01000022">
    <property type="protein sequence ID" value="GEN77371.1"/>
    <property type="molecule type" value="Genomic_DNA"/>
</dbReference>
<organism evidence="1 2">
    <name type="scientific">Chryseobacterium hagamense</name>
    <dbReference type="NCBI Taxonomy" id="395935"/>
    <lineage>
        <taxon>Bacteria</taxon>
        <taxon>Pseudomonadati</taxon>
        <taxon>Bacteroidota</taxon>
        <taxon>Flavobacteriia</taxon>
        <taxon>Flavobacteriales</taxon>
        <taxon>Weeksellaceae</taxon>
        <taxon>Chryseobacterium group</taxon>
        <taxon>Chryseobacterium</taxon>
    </lineage>
</organism>
<protein>
    <submittedName>
        <fullName evidence="1">Uncharacterized protein</fullName>
    </submittedName>
</protein>
<sequence>MKHSIFGIMEEFIPENPEEADRRYSGFGKDLYRKIQQKFPDVFRNLHYYQRIGIRIEDSYAVYCNHENSFCIQLDPLCEKIILWNEETQIEIGIGPMTNMEKLYNLLKMNCCTGNKHVNSCKKM</sequence>
<accession>A0A511YQ98</accession>
<comment type="caution">
    <text evidence="1">The sequence shown here is derived from an EMBL/GenBank/DDBJ whole genome shotgun (WGS) entry which is preliminary data.</text>
</comment>
<reference evidence="1 2" key="1">
    <citation type="submission" date="2019-07" db="EMBL/GenBank/DDBJ databases">
        <title>Whole genome shotgun sequence of Chryseobacterium hagamense NBRC 105253.</title>
        <authorList>
            <person name="Hosoyama A."/>
            <person name="Uohara A."/>
            <person name="Ohji S."/>
            <person name="Ichikawa N."/>
        </authorList>
    </citation>
    <scope>NUCLEOTIDE SEQUENCE [LARGE SCALE GENOMIC DNA]</scope>
    <source>
        <strain evidence="1 2">NBRC 105253</strain>
    </source>
</reference>
<evidence type="ECO:0000313" key="1">
    <source>
        <dbReference type="EMBL" id="GEN77371.1"/>
    </source>
</evidence>
<dbReference type="RefSeq" id="WP_146943094.1">
    <property type="nucleotide sequence ID" value="NZ_BJYJ01000022.1"/>
</dbReference>
<proteinExistence type="predicted"/>
<dbReference type="OrthoDB" id="1442548at2"/>
<name>A0A511YQ98_9FLAO</name>